<dbReference type="EMBL" id="BLKU01000003">
    <property type="protein sequence ID" value="GFG65322.1"/>
    <property type="molecule type" value="Genomic_DNA"/>
</dbReference>
<keyword evidence="3" id="KW-1185">Reference proteome</keyword>
<organism evidence="2 4">
    <name type="scientific">Mycobacterium kubicae</name>
    <dbReference type="NCBI Taxonomy" id="120959"/>
    <lineage>
        <taxon>Bacteria</taxon>
        <taxon>Bacillati</taxon>
        <taxon>Actinomycetota</taxon>
        <taxon>Actinomycetes</taxon>
        <taxon>Mycobacteriales</taxon>
        <taxon>Mycobacteriaceae</taxon>
        <taxon>Mycobacterium</taxon>
        <taxon>Mycobacterium simiae complex</taxon>
    </lineage>
</organism>
<protein>
    <submittedName>
        <fullName evidence="2">Uncharacterized protein</fullName>
    </submittedName>
</protein>
<evidence type="ECO:0000313" key="1">
    <source>
        <dbReference type="EMBL" id="GFG65322.1"/>
    </source>
</evidence>
<dbReference type="RefSeq" id="WP_068033089.1">
    <property type="nucleotide sequence ID" value="NZ_BLKU01000003.1"/>
</dbReference>
<evidence type="ECO:0000313" key="2">
    <source>
        <dbReference type="EMBL" id="QPI35835.1"/>
    </source>
</evidence>
<accession>A0AAX1J5R0</accession>
<sequence>MIHAVRPPSQSRLTTDDALVFLKRLSEQAKTPIVGVSRRLAGRNSVHPAPNVAPQCRAQLSQDIELRRQMIREATRC</sequence>
<dbReference type="AlphaFoldDB" id="A0AAX1J5R0"/>
<reference evidence="1" key="2">
    <citation type="submission" date="2020-02" db="EMBL/GenBank/DDBJ databases">
        <authorList>
            <person name="Matsumoto Y."/>
            <person name="Kinjo T."/>
            <person name="Motooka D."/>
            <person name="Nabeya D."/>
            <person name="Jung N."/>
            <person name="Uechi K."/>
            <person name="Horii T."/>
            <person name="Iida T."/>
            <person name="Fujita J."/>
            <person name="Nakamura S."/>
        </authorList>
    </citation>
    <scope>NUCLEOTIDE SEQUENCE</scope>
    <source>
        <strain evidence="1">JCM 13573</strain>
    </source>
</reference>
<reference evidence="1 3" key="1">
    <citation type="journal article" date="2019" name="Emerg. Microbes Infect.">
        <title>Comprehensive subspecies identification of 175 nontuberculous mycobacteria species based on 7547 genomic profiles.</title>
        <authorList>
            <person name="Matsumoto Y."/>
            <person name="Kinjo T."/>
            <person name="Motooka D."/>
            <person name="Nabeya D."/>
            <person name="Jung N."/>
            <person name="Uechi K."/>
            <person name="Horii T."/>
            <person name="Iida T."/>
            <person name="Fujita J."/>
            <person name="Nakamura S."/>
        </authorList>
    </citation>
    <scope>NUCLEOTIDE SEQUENCE [LARGE SCALE GENOMIC DNA]</scope>
    <source>
        <strain evidence="1 3">JCM 13573</strain>
    </source>
</reference>
<proteinExistence type="predicted"/>
<evidence type="ECO:0000313" key="4">
    <source>
        <dbReference type="Proteomes" id="UP000663583"/>
    </source>
</evidence>
<dbReference type="KEGG" id="mku:I2456_14630"/>
<gene>
    <name evidence="2" type="ORF">I2456_14630</name>
    <name evidence="1" type="ORF">MKUB_28120</name>
</gene>
<dbReference type="Proteomes" id="UP000465306">
    <property type="component" value="Unassembled WGS sequence"/>
</dbReference>
<dbReference type="EMBL" id="CP065047">
    <property type="protein sequence ID" value="QPI35835.1"/>
    <property type="molecule type" value="Genomic_DNA"/>
</dbReference>
<reference evidence="2" key="3">
    <citation type="submission" date="2020-11" db="EMBL/GenBank/DDBJ databases">
        <title>Intraspecies plasmid and genomic variation of Mycobacterium kubicae revealed by the complete genome sequences of two clinical isolates.</title>
        <authorList>
            <person name="Hendrix J.R."/>
            <person name="Epperson L.E."/>
            <person name="Honda J.R."/>
            <person name="Strong M."/>
        </authorList>
    </citation>
    <scope>NUCLEOTIDE SEQUENCE</scope>
    <source>
        <strain evidence="2">JCM 13573</strain>
    </source>
</reference>
<dbReference type="Proteomes" id="UP000663583">
    <property type="component" value="Chromosome"/>
</dbReference>
<name>A0AAX1J5R0_9MYCO</name>
<evidence type="ECO:0000313" key="3">
    <source>
        <dbReference type="Proteomes" id="UP000465306"/>
    </source>
</evidence>